<dbReference type="InterPro" id="IPR052351">
    <property type="entry name" value="Ornithine_N-alpha-AT"/>
</dbReference>
<evidence type="ECO:0000313" key="6">
    <source>
        <dbReference type="EMBL" id="MBM6857533.1"/>
    </source>
</evidence>
<keyword evidence="5" id="KW-0012">Acyltransferase</keyword>
<keyword evidence="3" id="KW-0808">Transferase</keyword>
<evidence type="ECO:0000256" key="5">
    <source>
        <dbReference type="ARBA" id="ARBA00023315"/>
    </source>
</evidence>
<dbReference type="EMBL" id="JACJMO010000009">
    <property type="protein sequence ID" value="MBM6857533.1"/>
    <property type="molecule type" value="Genomic_DNA"/>
</dbReference>
<dbReference type="GO" id="GO:0016746">
    <property type="term" value="F:acyltransferase activity"/>
    <property type="evidence" value="ECO:0007669"/>
    <property type="project" value="UniProtKB-KW"/>
</dbReference>
<dbReference type="RefSeq" id="WP_021848811.1">
    <property type="nucleotide sequence ID" value="NZ_JAAZTS010000010.1"/>
</dbReference>
<evidence type="ECO:0000313" key="7">
    <source>
        <dbReference type="Proteomes" id="UP000698924"/>
    </source>
</evidence>
<organism evidence="6 7">
    <name type="scientific">Caecibacteroides pullorum</name>
    <dbReference type="NCBI Taxonomy" id="2725562"/>
    <lineage>
        <taxon>Bacteria</taxon>
        <taxon>Pseudomonadati</taxon>
        <taxon>Bacteroidota</taxon>
        <taxon>Bacteroidia</taxon>
        <taxon>Bacteroidales</taxon>
        <taxon>Bacteroidaceae</taxon>
        <taxon>Caecibacteroides</taxon>
    </lineage>
</organism>
<dbReference type="Pfam" id="PF13444">
    <property type="entry name" value="Acetyltransf_5"/>
    <property type="match status" value="1"/>
</dbReference>
<proteinExistence type="predicted"/>
<name>A0AA40ZT81_9BACT</name>
<dbReference type="SUPFAM" id="SSF55729">
    <property type="entry name" value="Acyl-CoA N-acyltransferases (Nat)"/>
    <property type="match status" value="1"/>
</dbReference>
<dbReference type="GO" id="GO:0006629">
    <property type="term" value="P:lipid metabolic process"/>
    <property type="evidence" value="ECO:0007669"/>
    <property type="project" value="UniProtKB-KW"/>
</dbReference>
<comment type="caution">
    <text evidence="6">The sequence shown here is derived from an EMBL/GenBank/DDBJ whole genome shotgun (WGS) entry which is preliminary data.</text>
</comment>
<accession>A0AA40ZT81</accession>
<gene>
    <name evidence="6" type="ORF">H6D15_07980</name>
</gene>
<dbReference type="AlphaFoldDB" id="A0AA40ZT81"/>
<dbReference type="Proteomes" id="UP000698924">
    <property type="component" value="Unassembled WGS sequence"/>
</dbReference>
<protein>
    <submittedName>
        <fullName evidence="6">GNAT family N-acetyltransferase</fullName>
    </submittedName>
</protein>
<reference evidence="6 7" key="1">
    <citation type="journal article" date="2021" name="Sci. Rep.">
        <title>The distribution of antibiotic resistance genes in chicken gut microbiota commensals.</title>
        <authorList>
            <person name="Juricova H."/>
            <person name="Matiasovicova J."/>
            <person name="Kubasova T."/>
            <person name="Cejkova D."/>
            <person name="Rychlik I."/>
        </authorList>
    </citation>
    <scope>NUCLEOTIDE SEQUENCE [LARGE SCALE GENOMIC DNA]</scope>
    <source>
        <strain evidence="6 7">An421</strain>
    </source>
</reference>
<evidence type="ECO:0000256" key="2">
    <source>
        <dbReference type="ARBA" id="ARBA00022516"/>
    </source>
</evidence>
<comment type="pathway">
    <text evidence="1">Lipid metabolism.</text>
</comment>
<keyword evidence="4" id="KW-0443">Lipid metabolism</keyword>
<dbReference type="PANTHER" id="PTHR37323">
    <property type="entry name" value="GCN5-RELATED N-ACETYLTRANSFERASE"/>
    <property type="match status" value="1"/>
</dbReference>
<evidence type="ECO:0000256" key="4">
    <source>
        <dbReference type="ARBA" id="ARBA00023098"/>
    </source>
</evidence>
<dbReference type="InterPro" id="IPR016181">
    <property type="entry name" value="Acyl_CoA_acyltransferase"/>
</dbReference>
<keyword evidence="7" id="KW-1185">Reference proteome</keyword>
<dbReference type="PANTHER" id="PTHR37323:SF1">
    <property type="entry name" value="L-ORNITHINE N(ALPHA)-ACYLTRANSFERASE"/>
    <property type="match status" value="1"/>
</dbReference>
<keyword evidence="2" id="KW-0444">Lipid biosynthesis</keyword>
<evidence type="ECO:0000256" key="1">
    <source>
        <dbReference type="ARBA" id="ARBA00005189"/>
    </source>
</evidence>
<evidence type="ECO:0000256" key="3">
    <source>
        <dbReference type="ARBA" id="ARBA00022679"/>
    </source>
</evidence>
<sequence length="322" mass="37129">MEEIIAPVDKELLKAELTEERRLRMTNRSHNQIYIVTAHEAPNTMREIGRLREIAFRAAGGGTGMSMDIDEYDTMENPYKQLIVWNPEAEEILGGYRYLLGTDVRFDEQGAPILATSHMFHFSEQFLKEYLPTTIELGRSFVTLEYQSTRTDSKGLFALDNLWDGLGALTVVMPNVKYFFGKVTMYPSYHRLGRDMILYFLHKHFGDKEGLVVPMEPLKLEADENDLAALFCKDSFKEDYKILNAEIRKFGYNIPPLVNAYMSLSPTMRMFGTAINYEFGNVEETGILIAVDEILAEKRIRHIQSFVENEQDVNRFVFNKKA</sequence>